<feature type="compositionally biased region" description="Polar residues" evidence="1">
    <location>
        <begin position="11"/>
        <end position="20"/>
    </location>
</feature>
<feature type="region of interest" description="Disordered" evidence="1">
    <location>
        <begin position="1"/>
        <end position="20"/>
    </location>
</feature>
<evidence type="ECO:0000256" key="1">
    <source>
        <dbReference type="SAM" id="MobiDB-lite"/>
    </source>
</evidence>
<accession>A0A2P2L041</accession>
<organism evidence="2">
    <name type="scientific">Rhizophora mucronata</name>
    <name type="common">Asiatic mangrove</name>
    <dbReference type="NCBI Taxonomy" id="61149"/>
    <lineage>
        <taxon>Eukaryota</taxon>
        <taxon>Viridiplantae</taxon>
        <taxon>Streptophyta</taxon>
        <taxon>Embryophyta</taxon>
        <taxon>Tracheophyta</taxon>
        <taxon>Spermatophyta</taxon>
        <taxon>Magnoliopsida</taxon>
        <taxon>eudicotyledons</taxon>
        <taxon>Gunneridae</taxon>
        <taxon>Pentapetalae</taxon>
        <taxon>rosids</taxon>
        <taxon>fabids</taxon>
        <taxon>Malpighiales</taxon>
        <taxon>Rhizophoraceae</taxon>
        <taxon>Rhizophora</taxon>
    </lineage>
</organism>
<sequence>MHVRKYIPRSKATTQNDFNN</sequence>
<proteinExistence type="predicted"/>
<reference evidence="2" key="1">
    <citation type="submission" date="2018-02" db="EMBL/GenBank/DDBJ databases">
        <title>Rhizophora mucronata_Transcriptome.</title>
        <authorList>
            <person name="Meera S.P."/>
            <person name="Sreeshan A."/>
            <person name="Augustine A."/>
        </authorList>
    </citation>
    <scope>NUCLEOTIDE SEQUENCE</scope>
    <source>
        <tissue evidence="2">Leaf</tissue>
    </source>
</reference>
<dbReference type="EMBL" id="GGEC01030843">
    <property type="protein sequence ID" value="MBX11327.1"/>
    <property type="molecule type" value="Transcribed_RNA"/>
</dbReference>
<name>A0A2P2L041_RHIMU</name>
<evidence type="ECO:0000313" key="2">
    <source>
        <dbReference type="EMBL" id="MBX11327.1"/>
    </source>
</evidence>
<protein>
    <submittedName>
        <fullName evidence="2">Uncharacterized protein</fullName>
    </submittedName>
</protein>
<dbReference type="AlphaFoldDB" id="A0A2P2L041"/>